<dbReference type="Pfam" id="PF00005">
    <property type="entry name" value="ABC_tran"/>
    <property type="match status" value="1"/>
</dbReference>
<dbReference type="GO" id="GO:0005886">
    <property type="term" value="C:plasma membrane"/>
    <property type="evidence" value="ECO:0007669"/>
    <property type="project" value="UniProtKB-SubCell"/>
</dbReference>
<feature type="transmembrane region" description="Helical" evidence="8">
    <location>
        <begin position="257"/>
        <end position="284"/>
    </location>
</feature>
<proteinExistence type="predicted"/>
<dbReference type="Proteomes" id="UP000051841">
    <property type="component" value="Unassembled WGS sequence"/>
</dbReference>
<dbReference type="AlphaFoldDB" id="A0A0R2HNE1"/>
<name>A0A0R2HNE1_9FIRM</name>
<dbReference type="PATRIC" id="fig|1410657.5.peg.50"/>
<comment type="subcellular location">
    <subcellularLocation>
        <location evidence="1">Cell membrane</location>
        <topology evidence="1">Multi-pass membrane protein</topology>
    </subcellularLocation>
</comment>
<dbReference type="InterPro" id="IPR039421">
    <property type="entry name" value="Type_1_exporter"/>
</dbReference>
<keyword evidence="2" id="KW-0813">Transport</keyword>
<dbReference type="EMBL" id="JQBL01000001">
    <property type="protein sequence ID" value="KRN51431.1"/>
    <property type="molecule type" value="Genomic_DNA"/>
</dbReference>
<evidence type="ECO:0000256" key="2">
    <source>
        <dbReference type="ARBA" id="ARBA00022448"/>
    </source>
</evidence>
<evidence type="ECO:0000256" key="4">
    <source>
        <dbReference type="ARBA" id="ARBA00022741"/>
    </source>
</evidence>
<evidence type="ECO:0000256" key="6">
    <source>
        <dbReference type="ARBA" id="ARBA00022989"/>
    </source>
</evidence>
<keyword evidence="6 8" id="KW-1133">Transmembrane helix</keyword>
<gene>
    <name evidence="11" type="ORF">IV49_GL000048</name>
</gene>
<dbReference type="SUPFAM" id="SSF52540">
    <property type="entry name" value="P-loop containing nucleoside triphosphate hydrolases"/>
    <property type="match status" value="1"/>
</dbReference>
<dbReference type="PANTHER" id="PTHR43394">
    <property type="entry name" value="ATP-DEPENDENT PERMEASE MDL1, MITOCHONDRIAL"/>
    <property type="match status" value="1"/>
</dbReference>
<feature type="transmembrane region" description="Helical" evidence="8">
    <location>
        <begin position="60"/>
        <end position="82"/>
    </location>
</feature>
<accession>A0A0R2HNE1</accession>
<feature type="domain" description="ABC transmembrane type-1" evidence="10">
    <location>
        <begin position="24"/>
        <end position="306"/>
    </location>
</feature>
<evidence type="ECO:0000256" key="8">
    <source>
        <dbReference type="SAM" id="Phobius"/>
    </source>
</evidence>
<comment type="caution">
    <text evidence="11">The sequence shown here is derived from an EMBL/GenBank/DDBJ whole genome shotgun (WGS) entry which is preliminary data.</text>
</comment>
<protein>
    <submittedName>
        <fullName evidence="11">ABC transporter, ATP-binding protein</fullName>
    </submittedName>
</protein>
<dbReference type="PROSITE" id="PS50929">
    <property type="entry name" value="ABC_TM1F"/>
    <property type="match status" value="1"/>
</dbReference>
<evidence type="ECO:0000259" key="9">
    <source>
        <dbReference type="PROSITE" id="PS50893"/>
    </source>
</evidence>
<keyword evidence="5 11" id="KW-0067">ATP-binding</keyword>
<organism evidence="11 12">
    <name type="scientific">Kandleria vitulina DSM 20405</name>
    <dbReference type="NCBI Taxonomy" id="1410657"/>
    <lineage>
        <taxon>Bacteria</taxon>
        <taxon>Bacillati</taxon>
        <taxon>Bacillota</taxon>
        <taxon>Erysipelotrichia</taxon>
        <taxon>Erysipelotrichales</taxon>
        <taxon>Coprobacillaceae</taxon>
        <taxon>Kandleria</taxon>
    </lineage>
</organism>
<dbReference type="RefSeq" id="WP_031590043.1">
    <property type="nucleotide sequence ID" value="NZ_JQBL01000001.1"/>
</dbReference>
<evidence type="ECO:0000313" key="11">
    <source>
        <dbReference type="EMBL" id="KRN51431.1"/>
    </source>
</evidence>
<evidence type="ECO:0000313" key="12">
    <source>
        <dbReference type="Proteomes" id="UP000051841"/>
    </source>
</evidence>
<sequence>MKNKNTLKRLLSFIKDYKILLYMALLCSAINIIFTLWTPVLIGQAIDQMIGKHEVHFMILYKKIAMIIFSVIMTSLFSYLVMRLSNTMTYNITRDFRKALFKQYHQLPLKFIDASSHGDLMSRMIADIDLISDGLLQGFTNLFAGIMTIIGTIVFMLMINVKIALIVIILTPLSLAVSSIIATKTYKYFQEQLKIRGELSGFVEEMIGNQKVVKAFSHEEENKENFNEINHRLFISGVKSQFLGALINPTTRVVNSIVYGSVCIFGAFSVLGGGLTIGALSSFLTYANQYTKPFNDISNVFTQLETALACADRVFNILDEQPLVECPHPKTIENPRGSIHIEDVTFSYKEDQELIKDFNLHVHPGQTIAIVGPTGCGKTTLINLLMRFYEPRLGSISIDGINIQDMTRKDMRSLYGMVLQDTWLFKGTIKDNIAFGKEDATLEEIIEASKKAHAHGFIEKLKDGYNAMLSEEGANLSNGQRQLLCIARIMLANPPMLILDEATSSIDTRTERQIQDAFDTMMKGRTTFIVAHRLSTIQKANQIVVMKEGHIVEQGTHEQLLKQNGFYHTLYYSQFDTE</sequence>
<evidence type="ECO:0000259" key="10">
    <source>
        <dbReference type="PROSITE" id="PS50929"/>
    </source>
</evidence>
<dbReference type="InterPro" id="IPR036640">
    <property type="entry name" value="ABC1_TM_sf"/>
</dbReference>
<evidence type="ECO:0000256" key="3">
    <source>
        <dbReference type="ARBA" id="ARBA00022692"/>
    </source>
</evidence>
<keyword evidence="4" id="KW-0547">Nucleotide-binding</keyword>
<dbReference type="InterPro" id="IPR027417">
    <property type="entry name" value="P-loop_NTPase"/>
</dbReference>
<dbReference type="Pfam" id="PF00664">
    <property type="entry name" value="ABC_membrane"/>
    <property type="match status" value="1"/>
</dbReference>
<evidence type="ECO:0000256" key="5">
    <source>
        <dbReference type="ARBA" id="ARBA00022840"/>
    </source>
</evidence>
<dbReference type="PROSITE" id="PS50893">
    <property type="entry name" value="ABC_TRANSPORTER_2"/>
    <property type="match status" value="1"/>
</dbReference>
<dbReference type="FunFam" id="3.40.50.300:FF:000287">
    <property type="entry name" value="Multidrug ABC transporter ATP-binding protein"/>
    <property type="match status" value="1"/>
</dbReference>
<dbReference type="InterPro" id="IPR003439">
    <property type="entry name" value="ABC_transporter-like_ATP-bd"/>
</dbReference>
<keyword evidence="3 8" id="KW-0812">Transmembrane</keyword>
<dbReference type="InterPro" id="IPR011527">
    <property type="entry name" value="ABC1_TM_dom"/>
</dbReference>
<dbReference type="CDD" id="cd18547">
    <property type="entry name" value="ABC_6TM_Tm288_like"/>
    <property type="match status" value="1"/>
</dbReference>
<feature type="transmembrane region" description="Helical" evidence="8">
    <location>
        <begin position="20"/>
        <end position="40"/>
    </location>
</feature>
<dbReference type="GO" id="GO:0015421">
    <property type="term" value="F:ABC-type oligopeptide transporter activity"/>
    <property type="evidence" value="ECO:0007669"/>
    <property type="project" value="TreeGrafter"/>
</dbReference>
<evidence type="ECO:0000256" key="7">
    <source>
        <dbReference type="ARBA" id="ARBA00023136"/>
    </source>
</evidence>
<evidence type="ECO:0000256" key="1">
    <source>
        <dbReference type="ARBA" id="ARBA00004651"/>
    </source>
</evidence>
<feature type="transmembrane region" description="Helical" evidence="8">
    <location>
        <begin position="165"/>
        <end position="186"/>
    </location>
</feature>
<dbReference type="SMART" id="SM00382">
    <property type="entry name" value="AAA"/>
    <property type="match status" value="1"/>
</dbReference>
<dbReference type="GO" id="GO:0005524">
    <property type="term" value="F:ATP binding"/>
    <property type="evidence" value="ECO:0007669"/>
    <property type="project" value="UniProtKB-KW"/>
</dbReference>
<feature type="transmembrane region" description="Helical" evidence="8">
    <location>
        <begin position="139"/>
        <end position="159"/>
    </location>
</feature>
<dbReference type="Gene3D" id="1.20.1560.10">
    <property type="entry name" value="ABC transporter type 1, transmembrane domain"/>
    <property type="match status" value="1"/>
</dbReference>
<keyword evidence="7 8" id="KW-0472">Membrane</keyword>
<reference evidence="11 12" key="1">
    <citation type="journal article" date="2015" name="Genome Announc.">
        <title>Expanding the biotechnology potential of lactobacilli through comparative genomics of 213 strains and associated genera.</title>
        <authorList>
            <person name="Sun Z."/>
            <person name="Harris H.M."/>
            <person name="McCann A."/>
            <person name="Guo C."/>
            <person name="Argimon S."/>
            <person name="Zhang W."/>
            <person name="Yang X."/>
            <person name="Jeffery I.B."/>
            <person name="Cooney J.C."/>
            <person name="Kagawa T.F."/>
            <person name="Liu W."/>
            <person name="Song Y."/>
            <person name="Salvetti E."/>
            <person name="Wrobel A."/>
            <person name="Rasinkangas P."/>
            <person name="Parkhill J."/>
            <person name="Rea M.C."/>
            <person name="O'Sullivan O."/>
            <person name="Ritari J."/>
            <person name="Douillard F.P."/>
            <person name="Paul Ross R."/>
            <person name="Yang R."/>
            <person name="Briner A.E."/>
            <person name="Felis G.E."/>
            <person name="de Vos W.M."/>
            <person name="Barrangou R."/>
            <person name="Klaenhammer T.R."/>
            <person name="Caufield P.W."/>
            <person name="Cui Y."/>
            <person name="Zhang H."/>
            <person name="O'Toole P.W."/>
        </authorList>
    </citation>
    <scope>NUCLEOTIDE SEQUENCE [LARGE SCALE GENOMIC DNA]</scope>
    <source>
        <strain evidence="11 12">DSM 20405</strain>
    </source>
</reference>
<dbReference type="InterPro" id="IPR003593">
    <property type="entry name" value="AAA+_ATPase"/>
</dbReference>
<dbReference type="PANTHER" id="PTHR43394:SF1">
    <property type="entry name" value="ATP-BINDING CASSETTE SUB-FAMILY B MEMBER 10, MITOCHONDRIAL"/>
    <property type="match status" value="1"/>
</dbReference>
<feature type="domain" description="ABC transporter" evidence="9">
    <location>
        <begin position="339"/>
        <end position="573"/>
    </location>
</feature>
<dbReference type="SUPFAM" id="SSF90123">
    <property type="entry name" value="ABC transporter transmembrane region"/>
    <property type="match status" value="1"/>
</dbReference>
<keyword evidence="12" id="KW-1185">Reference proteome</keyword>
<dbReference type="Gene3D" id="3.40.50.300">
    <property type="entry name" value="P-loop containing nucleotide triphosphate hydrolases"/>
    <property type="match status" value="1"/>
</dbReference>
<dbReference type="GO" id="GO:0016887">
    <property type="term" value="F:ATP hydrolysis activity"/>
    <property type="evidence" value="ECO:0007669"/>
    <property type="project" value="InterPro"/>
</dbReference>